<dbReference type="AlphaFoldDB" id="A0A9K3GQE3"/>
<keyword evidence="2" id="KW-1185">Reference proteome</keyword>
<sequence>MLTSDTQWHTVIDYLAPCFMGLQETFPDK</sequence>
<gene>
    <name evidence="1" type="ORF">KIPB_014992</name>
</gene>
<dbReference type="Proteomes" id="UP000265618">
    <property type="component" value="Unassembled WGS sequence"/>
</dbReference>
<protein>
    <submittedName>
        <fullName evidence="1">Uncharacterized protein</fullName>
    </submittedName>
</protein>
<organism evidence="1 2">
    <name type="scientific">Kipferlia bialata</name>
    <dbReference type="NCBI Taxonomy" id="797122"/>
    <lineage>
        <taxon>Eukaryota</taxon>
        <taxon>Metamonada</taxon>
        <taxon>Carpediemonas-like organisms</taxon>
        <taxon>Kipferlia</taxon>
    </lineage>
</organism>
<accession>A0A9K3GQE3</accession>
<dbReference type="EMBL" id="BDIP01008079">
    <property type="protein sequence ID" value="GIQ91647.1"/>
    <property type="molecule type" value="Genomic_DNA"/>
</dbReference>
<proteinExistence type="predicted"/>
<evidence type="ECO:0000313" key="1">
    <source>
        <dbReference type="EMBL" id="GIQ91647.1"/>
    </source>
</evidence>
<reference evidence="1 2" key="1">
    <citation type="journal article" date="2018" name="PLoS ONE">
        <title>The draft genome of Kipferlia bialata reveals reductive genome evolution in fornicate parasites.</title>
        <authorList>
            <person name="Tanifuji G."/>
            <person name="Takabayashi S."/>
            <person name="Kume K."/>
            <person name="Takagi M."/>
            <person name="Nakayama T."/>
            <person name="Kamikawa R."/>
            <person name="Inagaki Y."/>
            <person name="Hashimoto T."/>
        </authorList>
    </citation>
    <scope>NUCLEOTIDE SEQUENCE [LARGE SCALE GENOMIC DNA]</scope>
    <source>
        <strain evidence="1">NY0173</strain>
    </source>
</reference>
<comment type="caution">
    <text evidence="1">The sequence shown here is derived from an EMBL/GenBank/DDBJ whole genome shotgun (WGS) entry which is preliminary data.</text>
</comment>
<evidence type="ECO:0000313" key="2">
    <source>
        <dbReference type="Proteomes" id="UP000265618"/>
    </source>
</evidence>
<name>A0A9K3GQE3_9EUKA</name>
<feature type="non-terminal residue" evidence="1">
    <location>
        <position position="1"/>
    </location>
</feature>